<feature type="compositionally biased region" description="Acidic residues" evidence="1">
    <location>
        <begin position="49"/>
        <end position="59"/>
    </location>
</feature>
<keyword evidence="2" id="KW-0472">Membrane</keyword>
<feature type="region of interest" description="Disordered" evidence="1">
    <location>
        <begin position="245"/>
        <end position="299"/>
    </location>
</feature>
<reference evidence="3 4" key="1">
    <citation type="submission" date="2017-01" db="EMBL/GenBank/DDBJ databases">
        <title>Draft genome sequence of Diplodia seriata F98.1, a fungal species involved in grapevine trunk diseases.</title>
        <authorList>
            <person name="Robert-Siegwald G."/>
            <person name="Vallet J."/>
            <person name="Abou-Mansour E."/>
            <person name="Xu J."/>
            <person name="Rey P."/>
            <person name="Bertsch C."/>
            <person name="Rego C."/>
            <person name="Larignon P."/>
            <person name="Fontaine F."/>
            <person name="Lebrun M.-H."/>
        </authorList>
    </citation>
    <scope>NUCLEOTIDE SEQUENCE [LARGE SCALE GENOMIC DNA]</scope>
    <source>
        <strain evidence="3 4">F98.1</strain>
    </source>
</reference>
<dbReference type="OrthoDB" id="5327700at2759"/>
<name>A0A1S8B609_9PEZI</name>
<evidence type="ECO:0000313" key="3">
    <source>
        <dbReference type="EMBL" id="OMP82967.1"/>
    </source>
</evidence>
<feature type="compositionally biased region" description="Low complexity" evidence="1">
    <location>
        <begin position="247"/>
        <end position="259"/>
    </location>
</feature>
<protein>
    <recommendedName>
        <fullName evidence="5">Peroxin 22-like protein</fullName>
    </recommendedName>
</protein>
<sequence>MSFSYDRYDRRQQSSRRSTFGFWVPLVITVTIATAGVAAWVWSERKDGDDDDDADLSYGEEERTYRQPPPPGYAEDTYSESVGVTREQDESFVARMSGAIRRTPSPQQMFDNASRRLAQGVTAAGTAFGAALSSIREEDREDYGDHSRWSEEAARRHVEAQSSQSAGAVGAHTDAFNATLQPPAQPPRPGARKKTVVVVVSADSAVGDDDHASYQEIPSILSHLAPTNFATTNLFVLIYAPSLKPRSSSSNQSGSLGSSYAAIPTPAQTPGDEMSSLEPQQYGSGHNTPKSGNIPSMASSTSENVLYNSIHARALRLVKDRTMVMPFTTPSGHVHMLRHLAPDLVYVTEDLSGTQGEYVEQIRNWVGQVMIVVGAGGVGLGLVDTEDEGEGGGRINEKKWWETTTMVGLGKGVEVVDASRLIDDFERRVGGKE</sequence>
<evidence type="ECO:0000256" key="2">
    <source>
        <dbReference type="SAM" id="Phobius"/>
    </source>
</evidence>
<proteinExistence type="predicted"/>
<evidence type="ECO:0000256" key="1">
    <source>
        <dbReference type="SAM" id="MobiDB-lite"/>
    </source>
</evidence>
<dbReference type="Proteomes" id="UP000190776">
    <property type="component" value="Unassembled WGS sequence"/>
</dbReference>
<evidence type="ECO:0008006" key="5">
    <source>
        <dbReference type="Google" id="ProtNLM"/>
    </source>
</evidence>
<accession>A0A1S8B609</accession>
<feature type="region of interest" description="Disordered" evidence="1">
    <location>
        <begin position="47"/>
        <end position="84"/>
    </location>
</feature>
<evidence type="ECO:0000313" key="4">
    <source>
        <dbReference type="Proteomes" id="UP000190776"/>
    </source>
</evidence>
<dbReference type="EMBL" id="MSZU01000113">
    <property type="protein sequence ID" value="OMP82967.1"/>
    <property type="molecule type" value="Genomic_DNA"/>
</dbReference>
<feature type="compositionally biased region" description="Polar residues" evidence="1">
    <location>
        <begin position="277"/>
        <end position="299"/>
    </location>
</feature>
<keyword evidence="2" id="KW-0812">Transmembrane</keyword>
<keyword evidence="2" id="KW-1133">Transmembrane helix</keyword>
<organism evidence="3 4">
    <name type="scientific">Diplodia seriata</name>
    <dbReference type="NCBI Taxonomy" id="420778"/>
    <lineage>
        <taxon>Eukaryota</taxon>
        <taxon>Fungi</taxon>
        <taxon>Dikarya</taxon>
        <taxon>Ascomycota</taxon>
        <taxon>Pezizomycotina</taxon>
        <taxon>Dothideomycetes</taxon>
        <taxon>Dothideomycetes incertae sedis</taxon>
        <taxon>Botryosphaeriales</taxon>
        <taxon>Botryosphaeriaceae</taxon>
        <taxon>Diplodia</taxon>
    </lineage>
</organism>
<comment type="caution">
    <text evidence="3">The sequence shown here is derived from an EMBL/GenBank/DDBJ whole genome shotgun (WGS) entry which is preliminary data.</text>
</comment>
<gene>
    <name evidence="3" type="ORF">BK809_0001158</name>
</gene>
<feature type="transmembrane region" description="Helical" evidence="2">
    <location>
        <begin position="20"/>
        <end position="42"/>
    </location>
</feature>
<dbReference type="AlphaFoldDB" id="A0A1S8B609"/>